<dbReference type="Proteomes" id="UP000532373">
    <property type="component" value="Unassembled WGS sequence"/>
</dbReference>
<dbReference type="Gene3D" id="3.20.10.10">
    <property type="entry name" value="D-amino Acid Aminotransferase, subunit A, domain 2"/>
    <property type="match status" value="1"/>
</dbReference>
<reference evidence="7 8" key="1">
    <citation type="submission" date="2020-08" db="EMBL/GenBank/DDBJ databases">
        <title>Genomic Encyclopedia of Type Strains, Phase IV (KMG-IV): sequencing the most valuable type-strain genomes for metagenomic binning, comparative biology and taxonomic classification.</title>
        <authorList>
            <person name="Goeker M."/>
        </authorList>
    </citation>
    <scope>NUCLEOTIDE SEQUENCE [LARGE SCALE GENOMIC DNA]</scope>
    <source>
        <strain evidence="7 8">DSM 17454</strain>
    </source>
</reference>
<dbReference type="AlphaFoldDB" id="A0A8E2BDF3"/>
<comment type="caution">
    <text evidence="7">The sequence shown here is derived from an EMBL/GenBank/DDBJ whole genome shotgun (WGS) entry which is preliminary data.</text>
</comment>
<proteinExistence type="inferred from homology"/>
<dbReference type="InterPro" id="IPR001544">
    <property type="entry name" value="Aminotrans_IV"/>
</dbReference>
<dbReference type="InterPro" id="IPR043131">
    <property type="entry name" value="BCAT-like_N"/>
</dbReference>
<dbReference type="Pfam" id="PF01063">
    <property type="entry name" value="Aminotran_4"/>
    <property type="match status" value="1"/>
</dbReference>
<dbReference type="InterPro" id="IPR043132">
    <property type="entry name" value="BCAT-like_C"/>
</dbReference>
<dbReference type="Gene3D" id="3.30.470.10">
    <property type="match status" value="1"/>
</dbReference>
<sequence length="222" mass="23750">MSFESTLRHGHGAGFELIETLRWEPVGGFLRGDLHLARLEASAAALGFDFAGEIVELGLKRAVAGDTALRVRLALSADGSADVTTQPFAQLGPDAVWTICIAETRLDSSNELLRHKTTRREAYDRARAEFSREKADEVILLNQAKNVCEGTITNLFVDPGDGGPLRTPALACGLLAGVLRGEMLARGDAVETTLSLDDLNGASRLWVGNSLRGLIAAKLVRG</sequence>
<dbReference type="SUPFAM" id="SSF56752">
    <property type="entry name" value="D-aminoacid aminotransferase-like PLP-dependent enzymes"/>
    <property type="match status" value="1"/>
</dbReference>
<name>A0A8E2BDF3_9HYPH</name>
<dbReference type="EMBL" id="JACHGI010000005">
    <property type="protein sequence ID" value="MBB6467229.1"/>
    <property type="molecule type" value="Genomic_DNA"/>
</dbReference>
<dbReference type="NCBIfam" id="NF005731">
    <property type="entry name" value="PRK07546.1-5"/>
    <property type="match status" value="1"/>
</dbReference>
<evidence type="ECO:0000256" key="3">
    <source>
        <dbReference type="ARBA" id="ARBA00014472"/>
    </source>
</evidence>
<comment type="cofactor">
    <cofactor evidence="1 6">
        <name>pyridoxal 5'-phosphate</name>
        <dbReference type="ChEBI" id="CHEBI:597326"/>
    </cofactor>
</comment>
<dbReference type="InterPro" id="IPR018300">
    <property type="entry name" value="Aminotrans_IV_CS"/>
</dbReference>
<dbReference type="NCBIfam" id="NF005729">
    <property type="entry name" value="PRK07546.1-3"/>
    <property type="match status" value="1"/>
</dbReference>
<dbReference type="RefSeq" id="WP_184769635.1">
    <property type="nucleotide sequence ID" value="NZ_JACHGI010000005.1"/>
</dbReference>
<evidence type="ECO:0000256" key="2">
    <source>
        <dbReference type="ARBA" id="ARBA00009320"/>
    </source>
</evidence>
<organism evidence="7 8">
    <name type="scientific">Aminobacter carboxidus</name>
    <dbReference type="NCBI Taxonomy" id="376165"/>
    <lineage>
        <taxon>Bacteria</taxon>
        <taxon>Pseudomonadati</taxon>
        <taxon>Pseudomonadota</taxon>
        <taxon>Alphaproteobacteria</taxon>
        <taxon>Hyphomicrobiales</taxon>
        <taxon>Phyllobacteriaceae</taxon>
        <taxon>Aminobacter</taxon>
    </lineage>
</organism>
<gene>
    <name evidence="7" type="ORF">HNQ96_003108</name>
</gene>
<keyword evidence="7" id="KW-0456">Lyase</keyword>
<accession>A0A8E2BDF3</accession>
<evidence type="ECO:0000256" key="6">
    <source>
        <dbReference type="RuleBase" id="RU004516"/>
    </source>
</evidence>
<keyword evidence="4 6" id="KW-0663">Pyridoxal phosphate</keyword>
<evidence type="ECO:0000313" key="8">
    <source>
        <dbReference type="Proteomes" id="UP000532373"/>
    </source>
</evidence>
<comment type="similarity">
    <text evidence="2 5">Belongs to the class-IV pyridoxal-phosphate-dependent aminotransferase family.</text>
</comment>
<dbReference type="PROSITE" id="PS00770">
    <property type="entry name" value="AA_TRANSFER_CLASS_4"/>
    <property type="match status" value="1"/>
</dbReference>
<dbReference type="InterPro" id="IPR036038">
    <property type="entry name" value="Aminotransferase-like"/>
</dbReference>
<evidence type="ECO:0000256" key="4">
    <source>
        <dbReference type="ARBA" id="ARBA00022898"/>
    </source>
</evidence>
<evidence type="ECO:0000256" key="5">
    <source>
        <dbReference type="RuleBase" id="RU004106"/>
    </source>
</evidence>
<dbReference type="GO" id="GO:0016829">
    <property type="term" value="F:lyase activity"/>
    <property type="evidence" value="ECO:0007669"/>
    <property type="project" value="UniProtKB-KW"/>
</dbReference>
<evidence type="ECO:0000313" key="7">
    <source>
        <dbReference type="EMBL" id="MBB6467229.1"/>
    </source>
</evidence>
<protein>
    <recommendedName>
        <fullName evidence="3">Probable branched-chain-amino-acid aminotransferase</fullName>
    </recommendedName>
</protein>
<evidence type="ECO:0000256" key="1">
    <source>
        <dbReference type="ARBA" id="ARBA00001933"/>
    </source>
</evidence>